<evidence type="ECO:0000313" key="2">
    <source>
        <dbReference type="EMBL" id="CAB5302267.1"/>
    </source>
</evidence>
<dbReference type="EMBL" id="CAGKOT010000001">
    <property type="protein sequence ID" value="CAB5302267.1"/>
    <property type="molecule type" value="Genomic_DNA"/>
</dbReference>
<feature type="transmembrane region" description="Helical" evidence="1">
    <location>
        <begin position="20"/>
        <end position="41"/>
    </location>
</feature>
<dbReference type="Proteomes" id="UP000684084">
    <property type="component" value="Unassembled WGS sequence"/>
</dbReference>
<dbReference type="OrthoDB" id="10358575at2759"/>
<evidence type="ECO:0000313" key="3">
    <source>
        <dbReference type="Proteomes" id="UP000684084"/>
    </source>
</evidence>
<gene>
    <name evidence="2" type="ORF">CHRIB12_LOCUS944</name>
</gene>
<keyword evidence="1" id="KW-1133">Transmembrane helix</keyword>
<name>A0A915YPJ8_9GLOM</name>
<accession>A0A915YPJ8</accession>
<organism evidence="2 3">
    <name type="scientific">Rhizophagus irregularis</name>
    <dbReference type="NCBI Taxonomy" id="588596"/>
    <lineage>
        <taxon>Eukaryota</taxon>
        <taxon>Fungi</taxon>
        <taxon>Fungi incertae sedis</taxon>
        <taxon>Mucoromycota</taxon>
        <taxon>Glomeromycotina</taxon>
        <taxon>Glomeromycetes</taxon>
        <taxon>Glomerales</taxon>
        <taxon>Glomeraceae</taxon>
        <taxon>Rhizophagus</taxon>
    </lineage>
</organism>
<sequence length="66" mass="7751">MKDYLDESVNWRINNLTTPALLIAMRTPLLNLVITSYYLLYQIKQRDAHLKKYGVNRVVKSKQAIN</sequence>
<proteinExistence type="predicted"/>
<dbReference type="AlphaFoldDB" id="A0A915YPJ8"/>
<keyword evidence="1" id="KW-0812">Transmembrane</keyword>
<protein>
    <submittedName>
        <fullName evidence="2">Uncharacterized protein</fullName>
    </submittedName>
</protein>
<comment type="caution">
    <text evidence="2">The sequence shown here is derived from an EMBL/GenBank/DDBJ whole genome shotgun (WGS) entry which is preliminary data.</text>
</comment>
<keyword evidence="1" id="KW-0472">Membrane</keyword>
<reference evidence="2" key="1">
    <citation type="submission" date="2020-05" db="EMBL/GenBank/DDBJ databases">
        <authorList>
            <person name="Rincon C."/>
            <person name="Sanders R I."/>
            <person name="Robbins C."/>
            <person name="Chaturvedi A."/>
        </authorList>
    </citation>
    <scope>NUCLEOTIDE SEQUENCE</scope>
    <source>
        <strain evidence="2">CHB12</strain>
    </source>
</reference>
<evidence type="ECO:0000256" key="1">
    <source>
        <dbReference type="SAM" id="Phobius"/>
    </source>
</evidence>